<feature type="compositionally biased region" description="Basic and acidic residues" evidence="1">
    <location>
        <begin position="7"/>
        <end position="24"/>
    </location>
</feature>
<evidence type="ECO:0000256" key="1">
    <source>
        <dbReference type="SAM" id="MobiDB-lite"/>
    </source>
</evidence>
<dbReference type="Gramene" id="FCD_00036250-RA">
    <property type="protein sequence ID" value="FCD_00036250-RA:cds"/>
    <property type="gene ID" value="FCD_00036250"/>
</dbReference>
<comment type="caution">
    <text evidence="2">The sequence shown here is derived from an EMBL/GenBank/DDBJ whole genome shotgun (WGS) entry which is preliminary data.</text>
</comment>
<gene>
    <name evidence="2" type="ORF">TIFTF001_033295</name>
</gene>
<evidence type="ECO:0000313" key="3">
    <source>
        <dbReference type="Proteomes" id="UP001187192"/>
    </source>
</evidence>
<feature type="region of interest" description="Disordered" evidence="1">
    <location>
        <begin position="43"/>
        <end position="80"/>
    </location>
</feature>
<evidence type="ECO:0000313" key="2">
    <source>
        <dbReference type="EMBL" id="GMN64218.1"/>
    </source>
</evidence>
<dbReference type="Proteomes" id="UP001187192">
    <property type="component" value="Unassembled WGS sequence"/>
</dbReference>
<feature type="region of interest" description="Disordered" evidence="1">
    <location>
        <begin position="1"/>
        <end position="31"/>
    </location>
</feature>
<protein>
    <submittedName>
        <fullName evidence="2">Uncharacterized protein</fullName>
    </submittedName>
</protein>
<sequence length="80" mass="9034">MTKSSCRHHDPVTVAEKRKTDERRTRRTQWRSHCDSVGIDMNSTATSAVNSTETTKNPFTSPEKKSGTAKGRFGIPKKFH</sequence>
<accession>A0AA88J3J0</accession>
<keyword evidence="3" id="KW-1185">Reference proteome</keyword>
<organism evidence="2 3">
    <name type="scientific">Ficus carica</name>
    <name type="common">Common fig</name>
    <dbReference type="NCBI Taxonomy" id="3494"/>
    <lineage>
        <taxon>Eukaryota</taxon>
        <taxon>Viridiplantae</taxon>
        <taxon>Streptophyta</taxon>
        <taxon>Embryophyta</taxon>
        <taxon>Tracheophyta</taxon>
        <taxon>Spermatophyta</taxon>
        <taxon>Magnoliopsida</taxon>
        <taxon>eudicotyledons</taxon>
        <taxon>Gunneridae</taxon>
        <taxon>Pentapetalae</taxon>
        <taxon>rosids</taxon>
        <taxon>fabids</taxon>
        <taxon>Rosales</taxon>
        <taxon>Moraceae</taxon>
        <taxon>Ficeae</taxon>
        <taxon>Ficus</taxon>
    </lineage>
</organism>
<name>A0AA88J3J0_FICCA</name>
<proteinExistence type="predicted"/>
<feature type="compositionally biased region" description="Polar residues" evidence="1">
    <location>
        <begin position="43"/>
        <end position="60"/>
    </location>
</feature>
<dbReference type="EMBL" id="BTGU01000172">
    <property type="protein sequence ID" value="GMN64218.1"/>
    <property type="molecule type" value="Genomic_DNA"/>
</dbReference>
<reference evidence="2" key="1">
    <citation type="submission" date="2023-07" db="EMBL/GenBank/DDBJ databases">
        <title>draft genome sequence of fig (Ficus carica).</title>
        <authorList>
            <person name="Takahashi T."/>
            <person name="Nishimura K."/>
        </authorList>
    </citation>
    <scope>NUCLEOTIDE SEQUENCE</scope>
</reference>
<dbReference type="AlphaFoldDB" id="A0AA88J3J0"/>